<feature type="transmembrane region" description="Helical" evidence="5">
    <location>
        <begin position="75"/>
        <end position="97"/>
    </location>
</feature>
<feature type="transmembrane region" description="Helical" evidence="5">
    <location>
        <begin position="147"/>
        <end position="168"/>
    </location>
</feature>
<accession>A0AA86RGL7</accession>
<dbReference type="PANTHER" id="PTHR23501">
    <property type="entry name" value="MAJOR FACILITATOR SUPERFAMILY"/>
    <property type="match status" value="1"/>
</dbReference>
<feature type="transmembrane region" description="Helical" evidence="5">
    <location>
        <begin position="264"/>
        <end position="285"/>
    </location>
</feature>
<gene>
    <name evidence="8" type="ORF">HINF_LOCUS31992</name>
    <name evidence="7" type="ORF">HINF_LOCUS65256</name>
</gene>
<evidence type="ECO:0000313" key="7">
    <source>
        <dbReference type="EMBL" id="CAI9977611.1"/>
    </source>
</evidence>
<feature type="transmembrane region" description="Helical" evidence="5">
    <location>
        <begin position="109"/>
        <end position="127"/>
    </location>
</feature>
<feature type="transmembrane region" description="Helical" evidence="5">
    <location>
        <begin position="393"/>
        <end position="411"/>
    </location>
</feature>
<dbReference type="InterPro" id="IPR020846">
    <property type="entry name" value="MFS_dom"/>
</dbReference>
<sequence length="558" mass="62035">MDSSNSPEANALVARLKFQKELQDLPKMTPTKLIMLVGWSLCMSSLDNTIVNLANPNIQVEPNFVPKGEKIPLSMIQWINDLYSIAFAAFAIPAAKIGDRIGVTTANRVGVIGFVLCSVMCGASRFISYKISWKYGGFYVLLVSRLFQGVFAAFNMATTTSLCGILVEQKDVPKAVSNNSLAYAFSTAIGPLLGGVITQFLGWEYVFFINIFFGGMALVLCWLYLPKTPKFVEQKIDYFGGLLLMCSLIILILGFTYIPPSKNSLVLGVSLTAGGILMMVFFVFWEFRHPYAILPKMILTNKKIMCTMGASLTNFAMMAATLFQMPFVYQTMRCYSPTISGVIGLTTPFAQVCAAITAAILAKRIASLWVKGVTAVIGCILVIALAFVINKNLAYIIVIMLFYSFCLGLFFSTNGQFMMLTATPDIRGMVGGMFQCFTEAGLAIGIAFVNLWNDLYMDHNWHQPHAEDRTCSTPEFLAYRKVYYRSLSATNIFMSFLGLLALLFVIFAGFGDHERRLKGYPKKYQKLDAEIAEHDDLLVKEEKLENDEKQGDNQTEFV</sequence>
<keyword evidence="9" id="KW-1185">Reference proteome</keyword>
<organism evidence="7">
    <name type="scientific">Hexamita inflata</name>
    <dbReference type="NCBI Taxonomy" id="28002"/>
    <lineage>
        <taxon>Eukaryota</taxon>
        <taxon>Metamonada</taxon>
        <taxon>Diplomonadida</taxon>
        <taxon>Hexamitidae</taxon>
        <taxon>Hexamitinae</taxon>
        <taxon>Hexamita</taxon>
    </lineage>
</organism>
<dbReference type="GO" id="GO:0005886">
    <property type="term" value="C:plasma membrane"/>
    <property type="evidence" value="ECO:0007669"/>
    <property type="project" value="TreeGrafter"/>
</dbReference>
<evidence type="ECO:0000259" key="6">
    <source>
        <dbReference type="PROSITE" id="PS50850"/>
    </source>
</evidence>
<evidence type="ECO:0000256" key="3">
    <source>
        <dbReference type="ARBA" id="ARBA00022989"/>
    </source>
</evidence>
<keyword evidence="2 5" id="KW-0812">Transmembrane</keyword>
<keyword evidence="4 5" id="KW-0472">Membrane</keyword>
<dbReference type="SUPFAM" id="SSF103473">
    <property type="entry name" value="MFS general substrate transporter"/>
    <property type="match status" value="1"/>
</dbReference>
<feature type="transmembrane region" description="Helical" evidence="5">
    <location>
        <begin position="492"/>
        <end position="510"/>
    </location>
</feature>
<comment type="subcellular location">
    <subcellularLocation>
        <location evidence="1">Membrane</location>
        <topology evidence="1">Multi-pass membrane protein</topology>
    </subcellularLocation>
</comment>
<name>A0AA86RGL7_9EUKA</name>
<dbReference type="Proteomes" id="UP001642409">
    <property type="component" value="Unassembled WGS sequence"/>
</dbReference>
<feature type="transmembrane region" description="Helical" evidence="5">
    <location>
        <begin position="339"/>
        <end position="361"/>
    </location>
</feature>
<dbReference type="CDD" id="cd17321">
    <property type="entry name" value="MFS_MMR_MDR_like"/>
    <property type="match status" value="1"/>
</dbReference>
<dbReference type="Gene3D" id="1.20.1250.20">
    <property type="entry name" value="MFS general substrate transporter like domains"/>
    <property type="match status" value="2"/>
</dbReference>
<dbReference type="PANTHER" id="PTHR23501:SF5">
    <property type="entry name" value="TRANSPORT PROTEIN"/>
    <property type="match status" value="1"/>
</dbReference>
<dbReference type="AlphaFoldDB" id="A0AA86RGL7"/>
<feature type="transmembrane region" description="Helical" evidence="5">
    <location>
        <begin position="180"/>
        <end position="201"/>
    </location>
</feature>
<feature type="domain" description="Major facilitator superfamily (MFS) profile" evidence="6">
    <location>
        <begin position="33"/>
        <end position="516"/>
    </location>
</feature>
<reference evidence="7" key="1">
    <citation type="submission" date="2023-06" db="EMBL/GenBank/DDBJ databases">
        <authorList>
            <person name="Kurt Z."/>
        </authorList>
    </citation>
    <scope>NUCLEOTIDE SEQUENCE</scope>
</reference>
<evidence type="ECO:0000256" key="2">
    <source>
        <dbReference type="ARBA" id="ARBA00022692"/>
    </source>
</evidence>
<feature type="transmembrane region" description="Helical" evidence="5">
    <location>
        <begin position="368"/>
        <end position="387"/>
    </location>
</feature>
<dbReference type="GO" id="GO:0022857">
    <property type="term" value="F:transmembrane transporter activity"/>
    <property type="evidence" value="ECO:0007669"/>
    <property type="project" value="InterPro"/>
</dbReference>
<evidence type="ECO:0000313" key="8">
    <source>
        <dbReference type="EMBL" id="CAL6028821.1"/>
    </source>
</evidence>
<feature type="transmembrane region" description="Helical" evidence="5">
    <location>
        <begin position="207"/>
        <end position="225"/>
    </location>
</feature>
<feature type="transmembrane region" description="Helical" evidence="5">
    <location>
        <begin position="432"/>
        <end position="452"/>
    </location>
</feature>
<comment type="caution">
    <text evidence="7">The sequence shown here is derived from an EMBL/GenBank/DDBJ whole genome shotgun (WGS) entry which is preliminary data.</text>
</comment>
<proteinExistence type="predicted"/>
<dbReference type="EMBL" id="CAXDID020000108">
    <property type="protein sequence ID" value="CAL6028821.1"/>
    <property type="molecule type" value="Genomic_DNA"/>
</dbReference>
<dbReference type="PROSITE" id="PS50850">
    <property type="entry name" value="MFS"/>
    <property type="match status" value="1"/>
</dbReference>
<protein>
    <submittedName>
        <fullName evidence="7">Multidrug MFS transporter</fullName>
    </submittedName>
    <submittedName>
        <fullName evidence="8">Multidrug_MFS transporter</fullName>
    </submittedName>
</protein>
<evidence type="ECO:0000256" key="5">
    <source>
        <dbReference type="SAM" id="Phobius"/>
    </source>
</evidence>
<reference evidence="8 9" key="2">
    <citation type="submission" date="2024-07" db="EMBL/GenBank/DDBJ databases">
        <authorList>
            <person name="Akdeniz Z."/>
        </authorList>
    </citation>
    <scope>NUCLEOTIDE SEQUENCE [LARGE SCALE GENOMIC DNA]</scope>
</reference>
<feature type="transmembrane region" description="Helical" evidence="5">
    <location>
        <begin position="306"/>
        <end position="327"/>
    </location>
</feature>
<keyword evidence="3 5" id="KW-1133">Transmembrane helix</keyword>
<evidence type="ECO:0000256" key="4">
    <source>
        <dbReference type="ARBA" id="ARBA00023136"/>
    </source>
</evidence>
<evidence type="ECO:0000256" key="1">
    <source>
        <dbReference type="ARBA" id="ARBA00004141"/>
    </source>
</evidence>
<dbReference type="InterPro" id="IPR036259">
    <property type="entry name" value="MFS_trans_sf"/>
</dbReference>
<evidence type="ECO:0000313" key="9">
    <source>
        <dbReference type="Proteomes" id="UP001642409"/>
    </source>
</evidence>
<dbReference type="InterPro" id="IPR011701">
    <property type="entry name" value="MFS"/>
</dbReference>
<dbReference type="Pfam" id="PF07690">
    <property type="entry name" value="MFS_1"/>
    <property type="match status" value="1"/>
</dbReference>
<feature type="transmembrane region" description="Helical" evidence="5">
    <location>
        <begin position="237"/>
        <end position="258"/>
    </location>
</feature>
<dbReference type="EMBL" id="CATOUU010001179">
    <property type="protein sequence ID" value="CAI9977611.1"/>
    <property type="molecule type" value="Genomic_DNA"/>
</dbReference>